<evidence type="ECO:0000313" key="1">
    <source>
        <dbReference type="EMBL" id="KAF3455505.1"/>
    </source>
</evidence>
<comment type="caution">
    <text evidence="1">The sequence shown here is derived from an EMBL/GenBank/DDBJ whole genome shotgun (WGS) entry which is preliminary data.</text>
</comment>
<dbReference type="EMBL" id="VOIH02000001">
    <property type="protein sequence ID" value="KAF3455505.1"/>
    <property type="molecule type" value="Genomic_DNA"/>
</dbReference>
<proteinExistence type="predicted"/>
<gene>
    <name evidence="1" type="ORF">FNV43_RR00135</name>
</gene>
<dbReference type="OrthoDB" id="1433105at2759"/>
<organism evidence="1 2">
    <name type="scientific">Rhamnella rubrinervis</name>
    <dbReference type="NCBI Taxonomy" id="2594499"/>
    <lineage>
        <taxon>Eukaryota</taxon>
        <taxon>Viridiplantae</taxon>
        <taxon>Streptophyta</taxon>
        <taxon>Embryophyta</taxon>
        <taxon>Tracheophyta</taxon>
        <taxon>Spermatophyta</taxon>
        <taxon>Magnoliopsida</taxon>
        <taxon>eudicotyledons</taxon>
        <taxon>Gunneridae</taxon>
        <taxon>Pentapetalae</taxon>
        <taxon>rosids</taxon>
        <taxon>fabids</taxon>
        <taxon>Rosales</taxon>
        <taxon>Rhamnaceae</taxon>
        <taxon>rhamnoid group</taxon>
        <taxon>Rhamneae</taxon>
        <taxon>Rhamnella</taxon>
    </lineage>
</organism>
<dbReference type="Proteomes" id="UP000796880">
    <property type="component" value="Unassembled WGS sequence"/>
</dbReference>
<name>A0A8K0HPS9_9ROSA</name>
<dbReference type="AlphaFoldDB" id="A0A8K0HPS9"/>
<keyword evidence="2" id="KW-1185">Reference proteome</keyword>
<sequence length="473" mass="53074">MPQYSRRRDKCRRFAPIPHATEELIIVTPMALMGLDIADLYRWLVNASFCSTDYFSKWVEANPTLKDKDGLGSYGVNIICRYGLPRILIMIMGPVHRRTQRMVAESTNKTIAFQEAIEKAKGKWPEELPCVLGERTTPHRNAGNPFRLLNDAAQRKSLDSWRIGEQAWYEWRHTNNAITKYYNAKVHPRSLWLETTSRESLRNTQELNAGSRDLLGRPLPGCGIPRPRAYTLQSLVFDLEALALQEAGTTVRKVSRSSWLVAVRLSLVCSLAQLGYCIGRSCLVKVFSSVLFVARKVLFVSAELRDVAASSCKDPPLLIASKESLVRANRIQYRFNILCLRAISSRHGLDAPIATGHRHPLGLDLDRADGRTIFSPVFVLYAGLAALLHGHHRLFSFHWVGARVFVSFEESLLLMVRSRPVKWRSVVPLGQPFDCGVRGEERIPGKVTLGVVAVGSVCSLLLLSDGQYPIALE</sequence>
<evidence type="ECO:0000313" key="2">
    <source>
        <dbReference type="Proteomes" id="UP000796880"/>
    </source>
</evidence>
<accession>A0A8K0HPS9</accession>
<protein>
    <submittedName>
        <fullName evidence="1">Uncharacterized protein</fullName>
    </submittedName>
</protein>
<reference evidence="1" key="1">
    <citation type="submission" date="2020-03" db="EMBL/GenBank/DDBJ databases">
        <title>A high-quality chromosome-level genome assembly of a woody plant with both climbing and erect habits, Rhamnella rubrinervis.</title>
        <authorList>
            <person name="Lu Z."/>
            <person name="Yang Y."/>
            <person name="Zhu X."/>
            <person name="Sun Y."/>
        </authorList>
    </citation>
    <scope>NUCLEOTIDE SEQUENCE</scope>
    <source>
        <strain evidence="1">BYM</strain>
        <tissue evidence="1">Leaf</tissue>
    </source>
</reference>